<dbReference type="SMART" id="SM00354">
    <property type="entry name" value="HTH_LACI"/>
    <property type="match status" value="1"/>
</dbReference>
<evidence type="ECO:0000256" key="2">
    <source>
        <dbReference type="ARBA" id="ARBA00023125"/>
    </source>
</evidence>
<dbReference type="CDD" id="cd06267">
    <property type="entry name" value="PBP1_LacI_sugar_binding-like"/>
    <property type="match status" value="1"/>
</dbReference>
<proteinExistence type="predicted"/>
<dbReference type="PANTHER" id="PTHR30146:SF109">
    <property type="entry name" value="HTH-TYPE TRANSCRIPTIONAL REGULATOR GALS"/>
    <property type="match status" value="1"/>
</dbReference>
<feature type="domain" description="HTH lacI-type" evidence="4">
    <location>
        <begin position="7"/>
        <end position="60"/>
    </location>
</feature>
<dbReference type="Proteomes" id="UP000232928">
    <property type="component" value="Unassembled WGS sequence"/>
</dbReference>
<dbReference type="CDD" id="cd01392">
    <property type="entry name" value="HTH_LacI"/>
    <property type="match status" value="1"/>
</dbReference>
<protein>
    <submittedName>
        <fullName evidence="5">Cellodextrin transport system transcriptional regulator</fullName>
    </submittedName>
</protein>
<evidence type="ECO:0000259" key="4">
    <source>
        <dbReference type="PROSITE" id="PS50932"/>
    </source>
</evidence>
<keyword evidence="1" id="KW-0805">Transcription regulation</keyword>
<dbReference type="Pfam" id="PF00356">
    <property type="entry name" value="LacI"/>
    <property type="match status" value="1"/>
</dbReference>
<evidence type="ECO:0000256" key="1">
    <source>
        <dbReference type="ARBA" id="ARBA00023015"/>
    </source>
</evidence>
<dbReference type="PANTHER" id="PTHR30146">
    <property type="entry name" value="LACI-RELATED TRANSCRIPTIONAL REPRESSOR"/>
    <property type="match status" value="1"/>
</dbReference>
<organism evidence="5 6">
    <name type="scientific">Bifidobacterium longum</name>
    <dbReference type="NCBI Taxonomy" id="216816"/>
    <lineage>
        <taxon>Bacteria</taxon>
        <taxon>Bacillati</taxon>
        <taxon>Actinomycetota</taxon>
        <taxon>Actinomycetes</taxon>
        <taxon>Bifidobacteriales</taxon>
        <taxon>Bifidobacteriaceae</taxon>
        <taxon>Bifidobacterium</taxon>
    </lineage>
</organism>
<comment type="caution">
    <text evidence="5">The sequence shown here is derived from an EMBL/GenBank/DDBJ whole genome shotgun (WGS) entry which is preliminary data.</text>
</comment>
<reference evidence="5 6" key="1">
    <citation type="submission" date="2017-12" db="EMBL/GenBank/DDBJ databases">
        <title>Bifidobacterium longum APC/DPC strains.</title>
        <authorList>
            <person name="Arboleya S."/>
        </authorList>
    </citation>
    <scope>NUCLEOTIDE SEQUENCE [LARGE SCALE GENOMIC DNA]</scope>
    <source>
        <strain evidence="5 6">APC1461</strain>
    </source>
</reference>
<dbReference type="InterPro" id="IPR028082">
    <property type="entry name" value="Peripla_BP_I"/>
</dbReference>
<keyword evidence="2" id="KW-0238">DNA-binding</keyword>
<accession>A0A2N0TEG7</accession>
<dbReference type="EMBL" id="PJEG01000033">
    <property type="protein sequence ID" value="PKD13130.1"/>
    <property type="molecule type" value="Genomic_DNA"/>
</dbReference>
<dbReference type="GO" id="GO:0003700">
    <property type="term" value="F:DNA-binding transcription factor activity"/>
    <property type="evidence" value="ECO:0007669"/>
    <property type="project" value="TreeGrafter"/>
</dbReference>
<dbReference type="AlphaFoldDB" id="A0A2N0TEG7"/>
<dbReference type="InterPro" id="IPR010982">
    <property type="entry name" value="Lambda_DNA-bd_dom_sf"/>
</dbReference>
<dbReference type="Gene3D" id="1.10.260.40">
    <property type="entry name" value="lambda repressor-like DNA-binding domains"/>
    <property type="match status" value="1"/>
</dbReference>
<dbReference type="SUPFAM" id="SSF47413">
    <property type="entry name" value="lambda repressor-like DNA-binding domains"/>
    <property type="match status" value="1"/>
</dbReference>
<gene>
    <name evidence="5" type="ORF">APC1461_2008</name>
</gene>
<keyword evidence="3" id="KW-0804">Transcription</keyword>
<dbReference type="InterPro" id="IPR046335">
    <property type="entry name" value="LacI/GalR-like_sensor"/>
</dbReference>
<dbReference type="SUPFAM" id="SSF53822">
    <property type="entry name" value="Periplasmic binding protein-like I"/>
    <property type="match status" value="1"/>
</dbReference>
<dbReference type="Pfam" id="PF13377">
    <property type="entry name" value="Peripla_BP_3"/>
    <property type="match status" value="1"/>
</dbReference>
<name>A0A2N0TEG7_BIFLN</name>
<evidence type="ECO:0000256" key="3">
    <source>
        <dbReference type="ARBA" id="ARBA00023163"/>
    </source>
</evidence>
<sequence length="334" mass="36684">MANGQKATIRDVAKRAGVAVSTASRALSHGSASKATREKVFRAAEELNFVPNPAARQLMSGRSNIVAIAIPERTDFIFRDMFVAGILGELSRAFSERRMLPFLALTELHDTESLERLLRDSSADGVVVLSFHYSRQLAQVFHDFDKPTVFIGRPFPRMRYPYVDVDNEGAAYCAAELLVERGRRNIGIIAGPDDMVAPKQRTMGCVNGLADQGMKPLAVISGEYTAEHGFEACERILEQYPEVDGVFAQSDQIAVGVLQALAKHGRQVPNDVSVIGFDDFPVATIANPKLTTFAQPLHDMAQAVAEMLCWRLEHGEWNTVAQVLPASLIKRDSV</sequence>
<dbReference type="GO" id="GO:0000976">
    <property type="term" value="F:transcription cis-regulatory region binding"/>
    <property type="evidence" value="ECO:0007669"/>
    <property type="project" value="TreeGrafter"/>
</dbReference>
<dbReference type="InterPro" id="IPR000843">
    <property type="entry name" value="HTH_LacI"/>
</dbReference>
<dbReference type="Gene3D" id="3.40.50.2300">
    <property type="match status" value="2"/>
</dbReference>
<dbReference type="RefSeq" id="WP_101028190.1">
    <property type="nucleotide sequence ID" value="NZ_PJEG01000033.1"/>
</dbReference>
<evidence type="ECO:0000313" key="6">
    <source>
        <dbReference type="Proteomes" id="UP000232928"/>
    </source>
</evidence>
<dbReference type="PROSITE" id="PS50932">
    <property type="entry name" value="HTH_LACI_2"/>
    <property type="match status" value="1"/>
</dbReference>
<evidence type="ECO:0000313" key="5">
    <source>
        <dbReference type="EMBL" id="PKD13130.1"/>
    </source>
</evidence>